<gene>
    <name evidence="1" type="ORF">SISSUDRAFT_519650</name>
</gene>
<dbReference type="EMBL" id="KV428303">
    <property type="protein sequence ID" value="KZT32701.1"/>
    <property type="molecule type" value="Genomic_DNA"/>
</dbReference>
<evidence type="ECO:0000313" key="1">
    <source>
        <dbReference type="EMBL" id="KZT32701.1"/>
    </source>
</evidence>
<proteinExistence type="predicted"/>
<protein>
    <submittedName>
        <fullName evidence="1">Uncharacterized protein</fullName>
    </submittedName>
</protein>
<reference evidence="1 2" key="1">
    <citation type="journal article" date="2016" name="Mol. Biol. Evol.">
        <title>Comparative Genomics of Early-Diverging Mushroom-Forming Fungi Provides Insights into the Origins of Lignocellulose Decay Capabilities.</title>
        <authorList>
            <person name="Nagy L.G."/>
            <person name="Riley R."/>
            <person name="Tritt A."/>
            <person name="Adam C."/>
            <person name="Daum C."/>
            <person name="Floudas D."/>
            <person name="Sun H."/>
            <person name="Yadav J.S."/>
            <person name="Pangilinan J."/>
            <person name="Larsson K.H."/>
            <person name="Matsuura K."/>
            <person name="Barry K."/>
            <person name="Labutti K."/>
            <person name="Kuo R."/>
            <person name="Ohm R.A."/>
            <person name="Bhattacharya S.S."/>
            <person name="Shirouzu T."/>
            <person name="Yoshinaga Y."/>
            <person name="Martin F.M."/>
            <person name="Grigoriev I.V."/>
            <person name="Hibbett D.S."/>
        </authorList>
    </citation>
    <scope>NUCLEOTIDE SEQUENCE [LARGE SCALE GENOMIC DNA]</scope>
    <source>
        <strain evidence="1 2">HHB10207 ss-3</strain>
    </source>
</reference>
<dbReference type="Proteomes" id="UP000076798">
    <property type="component" value="Unassembled WGS sequence"/>
</dbReference>
<name>A0A165XYZ8_9AGAM</name>
<keyword evidence="2" id="KW-1185">Reference proteome</keyword>
<accession>A0A165XYZ8</accession>
<sequence length="203" mass="24177">MWTRIEMGLNRLFKSPDSGYRDRERLEGGLIIHSVEEIERYMSCFEYETTCSQRMEYLRRFRGHASSSLSFPYISFRLHHLSHRNIDIKRFEKLPGRCRFDLKPICRRSYSKLDWTQRKLSRKILEKLTVRVGQMIVNSRLQTPEIRMKGKSSNVRVIESERKVARSVGLFSRLFSTAMTFNLILLFDLDNHECLLDYLVNCP</sequence>
<evidence type="ECO:0000313" key="2">
    <source>
        <dbReference type="Proteomes" id="UP000076798"/>
    </source>
</evidence>
<dbReference type="AlphaFoldDB" id="A0A165XYZ8"/>
<organism evidence="1 2">
    <name type="scientific">Sistotremastrum suecicum HHB10207 ss-3</name>
    <dbReference type="NCBI Taxonomy" id="1314776"/>
    <lineage>
        <taxon>Eukaryota</taxon>
        <taxon>Fungi</taxon>
        <taxon>Dikarya</taxon>
        <taxon>Basidiomycota</taxon>
        <taxon>Agaricomycotina</taxon>
        <taxon>Agaricomycetes</taxon>
        <taxon>Sistotremastrales</taxon>
        <taxon>Sistotremastraceae</taxon>
        <taxon>Sistotremastrum</taxon>
    </lineage>
</organism>